<dbReference type="Pfam" id="PF00753">
    <property type="entry name" value="Lactamase_B"/>
    <property type="match status" value="1"/>
</dbReference>
<evidence type="ECO:0000313" key="2">
    <source>
        <dbReference type="EMBL" id="EPS73051.1"/>
    </source>
</evidence>
<dbReference type="PANTHER" id="PTHR23131:SF0">
    <property type="entry name" value="ENDORIBONUCLEASE LACTB2"/>
    <property type="match status" value="1"/>
</dbReference>
<gene>
    <name evidence="2" type="ORF">M569_01707</name>
</gene>
<dbReference type="FunFam" id="3.60.15.10:FF:000032">
    <property type="entry name" value="Metallo-hydrolase/oxidoreductase superfamily protein"/>
    <property type="match status" value="1"/>
</dbReference>
<accession>S8D6J2</accession>
<dbReference type="InterPro" id="IPR036866">
    <property type="entry name" value="RibonucZ/Hydroxyglut_hydro"/>
</dbReference>
<dbReference type="SMART" id="SM00849">
    <property type="entry name" value="Lactamase_B"/>
    <property type="match status" value="1"/>
</dbReference>
<name>S8D6J2_9LAMI</name>
<proteinExistence type="predicted"/>
<dbReference type="PANTHER" id="PTHR23131">
    <property type="entry name" value="ENDORIBONUCLEASE LACTB2"/>
    <property type="match status" value="1"/>
</dbReference>
<feature type="domain" description="Metallo-beta-lactamase" evidence="1">
    <location>
        <begin position="218"/>
        <end position="384"/>
    </location>
</feature>
<dbReference type="InterPro" id="IPR001279">
    <property type="entry name" value="Metallo-B-lactamas"/>
</dbReference>
<sequence length="472" mass="52630">LTVIVRRTSNDSEFLITKHKPPPKFNDSEYDSYQDSDLWDLPSVELSRRVNNPGSGSAVRVEVEDASLLDFLSDFDVDSAIGEVLRLVGLGEASDIKWSLSKIVLEPEFGPEIPFKTVFIAGATEYPLADHCKWVSYNDCQTLLQEAKPQNDRIGPLVVIGVLNDSNETALSGIAPNLRYQQEYPPGIKLIPMRSRTMKPFRTTNLVVFFNGNSHENLKADEFVASGDALIVDPGCSSAMHRELDHVISSLPRKLVVFVTHHHHDHVDGLSIVQRCNPEAVLMAHENTFRRIREGDWTSKHILVKGSEEISIGGKLLKVIAAQGHTDGHLGLLHVATNSLIAGDHCVGHGSAVLDITGGGNMSDYFRTTYKFMELSPHILIPMHGRVNMWPKHMLCGYLQNRRNRESTILKAIESGARTLFDIVAYTYAGIDRSLWIHASSNVRLHVEHLALQNKLPEDFSQDNFNASIVEF</sequence>
<dbReference type="FunFam" id="1.10.10.10:FF:000534">
    <property type="entry name" value="Metallo-hydrolase/oxidoreductase superfamily protein"/>
    <property type="match status" value="1"/>
</dbReference>
<dbReference type="GO" id="GO:0009536">
    <property type="term" value="C:plastid"/>
    <property type="evidence" value="ECO:0007669"/>
    <property type="project" value="TreeGrafter"/>
</dbReference>
<dbReference type="InterPro" id="IPR050662">
    <property type="entry name" value="Sec-metab_biosynth-thioest"/>
</dbReference>
<reference evidence="2 3" key="1">
    <citation type="journal article" date="2013" name="BMC Genomics">
        <title>The miniature genome of a carnivorous plant Genlisea aurea contains a low number of genes and short non-coding sequences.</title>
        <authorList>
            <person name="Leushkin E.V."/>
            <person name="Sutormin R.A."/>
            <person name="Nabieva E.R."/>
            <person name="Penin A.A."/>
            <person name="Kondrashov A.S."/>
            <person name="Logacheva M.D."/>
        </authorList>
    </citation>
    <scope>NUCLEOTIDE SEQUENCE [LARGE SCALE GENOMIC DNA]</scope>
</reference>
<dbReference type="Gene3D" id="3.60.15.10">
    <property type="entry name" value="Ribonuclease Z/Hydroxyacylglutathione hydrolase-like"/>
    <property type="match status" value="1"/>
</dbReference>
<protein>
    <recommendedName>
        <fullName evidence="1">Metallo-beta-lactamase domain-containing protein</fullName>
    </recommendedName>
</protein>
<dbReference type="EMBL" id="AUSU01000581">
    <property type="protein sequence ID" value="EPS73051.1"/>
    <property type="molecule type" value="Genomic_DNA"/>
</dbReference>
<dbReference type="Gene3D" id="1.10.10.10">
    <property type="entry name" value="Winged helix-like DNA-binding domain superfamily/Winged helix DNA-binding domain"/>
    <property type="match status" value="1"/>
</dbReference>
<organism evidence="2 3">
    <name type="scientific">Genlisea aurea</name>
    <dbReference type="NCBI Taxonomy" id="192259"/>
    <lineage>
        <taxon>Eukaryota</taxon>
        <taxon>Viridiplantae</taxon>
        <taxon>Streptophyta</taxon>
        <taxon>Embryophyta</taxon>
        <taxon>Tracheophyta</taxon>
        <taxon>Spermatophyta</taxon>
        <taxon>Magnoliopsida</taxon>
        <taxon>eudicotyledons</taxon>
        <taxon>Gunneridae</taxon>
        <taxon>Pentapetalae</taxon>
        <taxon>asterids</taxon>
        <taxon>lamiids</taxon>
        <taxon>Lamiales</taxon>
        <taxon>Lentibulariaceae</taxon>
        <taxon>Genlisea</taxon>
    </lineage>
</organism>
<dbReference type="InterPro" id="IPR036388">
    <property type="entry name" value="WH-like_DNA-bd_sf"/>
</dbReference>
<dbReference type="OrthoDB" id="17458at2759"/>
<feature type="non-terminal residue" evidence="2">
    <location>
        <position position="1"/>
    </location>
</feature>
<feature type="non-terminal residue" evidence="2">
    <location>
        <position position="472"/>
    </location>
</feature>
<evidence type="ECO:0000313" key="3">
    <source>
        <dbReference type="Proteomes" id="UP000015453"/>
    </source>
</evidence>
<keyword evidence="3" id="KW-1185">Reference proteome</keyword>
<evidence type="ECO:0000259" key="1">
    <source>
        <dbReference type="SMART" id="SM00849"/>
    </source>
</evidence>
<dbReference type="SUPFAM" id="SSF56281">
    <property type="entry name" value="Metallo-hydrolase/oxidoreductase"/>
    <property type="match status" value="1"/>
</dbReference>
<comment type="caution">
    <text evidence="2">The sequence shown here is derived from an EMBL/GenBank/DDBJ whole genome shotgun (WGS) entry which is preliminary data.</text>
</comment>
<dbReference type="Proteomes" id="UP000015453">
    <property type="component" value="Unassembled WGS sequence"/>
</dbReference>
<dbReference type="AlphaFoldDB" id="S8D6J2"/>